<evidence type="ECO:0000256" key="7">
    <source>
        <dbReference type="SAM" id="MobiDB-lite"/>
    </source>
</evidence>
<dbReference type="Pfam" id="PF21289">
    <property type="entry name" value="EDC4_C"/>
    <property type="match status" value="1"/>
</dbReference>
<gene>
    <name evidence="9" type="ORF">TrST_g6115</name>
</gene>
<dbReference type="OrthoDB" id="21128at2759"/>
<feature type="compositionally biased region" description="Polar residues" evidence="7">
    <location>
        <begin position="577"/>
        <end position="595"/>
    </location>
</feature>
<evidence type="ECO:0000256" key="6">
    <source>
        <dbReference type="SAM" id="Coils"/>
    </source>
</evidence>
<protein>
    <recommendedName>
        <fullName evidence="8">Enhancer of mRNA-decapping protein 4 C-terminal domain-containing protein</fullName>
    </recommendedName>
</protein>
<evidence type="ECO:0000256" key="4">
    <source>
        <dbReference type="ARBA" id="ARBA00022574"/>
    </source>
</evidence>
<feature type="compositionally biased region" description="Basic and acidic residues" evidence="7">
    <location>
        <begin position="834"/>
        <end position="844"/>
    </location>
</feature>
<name>A0A9W7CC68_9STRA</name>
<organism evidence="9 10">
    <name type="scientific">Triparma strigata</name>
    <dbReference type="NCBI Taxonomy" id="1606541"/>
    <lineage>
        <taxon>Eukaryota</taxon>
        <taxon>Sar</taxon>
        <taxon>Stramenopiles</taxon>
        <taxon>Ochrophyta</taxon>
        <taxon>Bolidophyceae</taxon>
        <taxon>Parmales</taxon>
        <taxon>Triparmaceae</taxon>
        <taxon>Triparma</taxon>
    </lineage>
</organism>
<keyword evidence="3" id="KW-0963">Cytoplasm</keyword>
<evidence type="ECO:0000256" key="2">
    <source>
        <dbReference type="ARBA" id="ARBA00009639"/>
    </source>
</evidence>
<evidence type="ECO:0000313" key="9">
    <source>
        <dbReference type="EMBL" id="GMI01994.1"/>
    </source>
</evidence>
<proteinExistence type="inferred from homology"/>
<dbReference type="InterPro" id="IPR015943">
    <property type="entry name" value="WD40/YVTN_repeat-like_dom_sf"/>
</dbReference>
<reference evidence="10" key="1">
    <citation type="journal article" date="2023" name="Commun. Biol.">
        <title>Genome analysis of Parmales, the sister group of diatoms, reveals the evolutionary specialization of diatoms from phago-mixotrophs to photoautotrophs.</title>
        <authorList>
            <person name="Ban H."/>
            <person name="Sato S."/>
            <person name="Yoshikawa S."/>
            <person name="Yamada K."/>
            <person name="Nakamura Y."/>
            <person name="Ichinomiya M."/>
            <person name="Sato N."/>
            <person name="Blanc-Mathieu R."/>
            <person name="Endo H."/>
            <person name="Kuwata A."/>
            <person name="Ogata H."/>
        </authorList>
    </citation>
    <scope>NUCLEOTIDE SEQUENCE [LARGE SCALE GENOMIC DNA]</scope>
    <source>
        <strain evidence="10">NIES 3701</strain>
    </source>
</reference>
<dbReference type="PANTHER" id="PTHR15598">
    <property type="entry name" value="ENHANCER OF MRNA-DECAPPING PROTEIN 4"/>
    <property type="match status" value="1"/>
</dbReference>
<dbReference type="AlphaFoldDB" id="A0A9W7CC68"/>
<dbReference type="EMBL" id="BRXY01000586">
    <property type="protein sequence ID" value="GMI01994.1"/>
    <property type="molecule type" value="Genomic_DNA"/>
</dbReference>
<keyword evidence="4" id="KW-0853">WD repeat</keyword>
<comment type="subcellular location">
    <subcellularLocation>
        <location evidence="1">Cytoplasm</location>
        <location evidence="1">P-body</location>
    </subcellularLocation>
</comment>
<sequence length="995" mass="106986">MAFSFQNLLAGNIATAPAPAPAPSPAPSPTPAPASSTTTATAASTPSSNDAGFLIPRVDEHSISVMDSKRQVNTVPITHYKTEFKERNGSLVVCNTRYILYGIKAGLLRCICRTSASRTLLRGHTDLVHDLSFFSFSSDVLGSVGGKEVLVWRVFEEDLQEPDPEANSMKKISYEKLLQLNVEATKISWHPFDPNKFVLACGGVAVVVETTGIETEKGEEGHAMYNGGIDNLGIKMPHGATVNDVRFTTKALHAVTAGDDGFCKLWGLSGNVGGNATALRSFGTGDIPVNKCLFIGEEADNVVTCDKDNTRIRVWSSPVSGDSILKQSLTFERDGASWFDACIDDTGEFLSVCDCKNPVMYVVHLNQNKDEDYPIDYVTPFKNLNPVLSMSGVNVPLEVTDDHHDADAVGEEKGYEINLYAVQTKAIQIMKIRPGVCFQDDWVSQRAEVEREDDDVQDPIPFVPPPASASIPVAPASIPVAPASIPVAPASIPVAPATLPLSTGIEPPSVDPFSNWLGTLVGGAAPPEAVPVAEKLLEKQPEVTTSSPPPPPPPEESGDLLSPTALLAKIGAPPPSFESQNDVASSRQPENSQAQKAPAPKAVVRGGRPPKEKKEKEEKKVAAPATAAVTVAIPGASSQDLEKLTKSLHQNLSKDLKEALQGMLKEEMQKVGKAVTRSVKEDGEKTRKEAVAKLVESVKSPITQAFKNTMEKQIIPAYQAGAQEMMSELNVHVARGMEKARVEAEKRDSANVSKMDVKVNELITQHKKTEDNLRSENEELKRHIVVLTKSVQQLSTKVNVLANAVKSGAIGGSQGSAAAAQRGRDKAADEEEKQAEIDSKAQAREQEKMDEAKKLIFSFASNKEYEKAFMSALGASKIELTVYCCSVMTISDIFHSATGGAVSQTVLLCLLQQLGSSIANSKGNSFKLEIDWLQETALTVDPTNSTISNHLPQVKAQLIRHIKAGAESIQNDPALISEKRKLMGLLSIVSTIECD</sequence>
<accession>A0A9W7CC68</accession>
<feature type="region of interest" description="Disordered" evidence="7">
    <location>
        <begin position="539"/>
        <end position="624"/>
    </location>
</feature>
<feature type="compositionally biased region" description="Basic and acidic residues" evidence="7">
    <location>
        <begin position="609"/>
        <end position="621"/>
    </location>
</feature>
<evidence type="ECO:0000313" key="10">
    <source>
        <dbReference type="Proteomes" id="UP001165085"/>
    </source>
</evidence>
<dbReference type="GO" id="GO:0031087">
    <property type="term" value="P:deadenylation-independent decapping of nuclear-transcribed mRNA"/>
    <property type="evidence" value="ECO:0007669"/>
    <property type="project" value="InterPro"/>
</dbReference>
<comment type="similarity">
    <text evidence="2">Belongs to the WD repeat EDC4 family.</text>
</comment>
<dbReference type="InterPro" id="IPR049404">
    <property type="entry name" value="EDC4_C"/>
</dbReference>
<feature type="region of interest" description="Disordered" evidence="7">
    <location>
        <begin position="16"/>
        <end position="52"/>
    </location>
</feature>
<keyword evidence="6" id="KW-0175">Coiled coil</keyword>
<evidence type="ECO:0000256" key="3">
    <source>
        <dbReference type="ARBA" id="ARBA00022490"/>
    </source>
</evidence>
<dbReference type="Gene3D" id="2.130.10.10">
    <property type="entry name" value="YVTN repeat-like/Quinoprotein amine dehydrogenase"/>
    <property type="match status" value="1"/>
</dbReference>
<dbReference type="InterPro" id="IPR044938">
    <property type="entry name" value="EDC4_C_sf"/>
</dbReference>
<dbReference type="Proteomes" id="UP001165085">
    <property type="component" value="Unassembled WGS sequence"/>
</dbReference>
<feature type="compositionally biased region" description="Pro residues" evidence="7">
    <location>
        <begin position="18"/>
        <end position="32"/>
    </location>
</feature>
<dbReference type="InterPro" id="IPR036322">
    <property type="entry name" value="WD40_repeat_dom_sf"/>
</dbReference>
<feature type="coiled-coil region" evidence="6">
    <location>
        <begin position="759"/>
        <end position="797"/>
    </location>
</feature>
<dbReference type="GO" id="GO:0000932">
    <property type="term" value="C:P-body"/>
    <property type="evidence" value="ECO:0007669"/>
    <property type="project" value="UniProtKB-SubCell"/>
</dbReference>
<keyword evidence="5" id="KW-0677">Repeat</keyword>
<feature type="domain" description="Enhancer of mRNA-decapping protein 4 C-terminal" evidence="8">
    <location>
        <begin position="861"/>
        <end position="965"/>
    </location>
</feature>
<evidence type="ECO:0000256" key="1">
    <source>
        <dbReference type="ARBA" id="ARBA00004201"/>
    </source>
</evidence>
<dbReference type="Gene3D" id="1.10.220.100">
    <property type="entry name" value="conserved c-terminal region of ge- 1"/>
    <property type="match status" value="1"/>
</dbReference>
<dbReference type="SUPFAM" id="SSF50978">
    <property type="entry name" value="WD40 repeat-like"/>
    <property type="match status" value="1"/>
</dbReference>
<feature type="compositionally biased region" description="Low complexity" evidence="7">
    <location>
        <begin position="33"/>
        <end position="48"/>
    </location>
</feature>
<feature type="region of interest" description="Disordered" evidence="7">
    <location>
        <begin position="811"/>
        <end position="844"/>
    </location>
</feature>
<evidence type="ECO:0000256" key="5">
    <source>
        <dbReference type="ARBA" id="ARBA00022737"/>
    </source>
</evidence>
<dbReference type="InterPro" id="IPR045152">
    <property type="entry name" value="EDC4-like"/>
</dbReference>
<dbReference type="SMART" id="SM00320">
    <property type="entry name" value="WD40"/>
    <property type="match status" value="3"/>
</dbReference>
<dbReference type="PANTHER" id="PTHR15598:SF5">
    <property type="entry name" value="ENHANCER OF MRNA-DECAPPING PROTEIN 4"/>
    <property type="match status" value="1"/>
</dbReference>
<comment type="caution">
    <text evidence="9">The sequence shown here is derived from an EMBL/GenBank/DDBJ whole genome shotgun (WGS) entry which is preliminary data.</text>
</comment>
<dbReference type="InterPro" id="IPR001680">
    <property type="entry name" value="WD40_rpt"/>
</dbReference>
<keyword evidence="10" id="KW-1185">Reference proteome</keyword>
<evidence type="ECO:0000259" key="8">
    <source>
        <dbReference type="Pfam" id="PF21289"/>
    </source>
</evidence>